<feature type="compositionally biased region" description="Polar residues" evidence="6">
    <location>
        <begin position="48"/>
        <end position="59"/>
    </location>
</feature>
<gene>
    <name evidence="7" type="ORF">DTER00134_LOCUS22678</name>
</gene>
<evidence type="ECO:0000256" key="1">
    <source>
        <dbReference type="ARBA" id="ARBA00004437"/>
    </source>
</evidence>
<evidence type="ECO:0000256" key="4">
    <source>
        <dbReference type="ARBA" id="ARBA00024819"/>
    </source>
</evidence>
<organism evidence="7">
    <name type="scientific">Dunaliella tertiolecta</name>
    <name type="common">Green alga</name>
    <dbReference type="NCBI Taxonomy" id="3047"/>
    <lineage>
        <taxon>Eukaryota</taxon>
        <taxon>Viridiplantae</taxon>
        <taxon>Chlorophyta</taxon>
        <taxon>core chlorophytes</taxon>
        <taxon>Chlorophyceae</taxon>
        <taxon>CS clade</taxon>
        <taxon>Chlamydomonadales</taxon>
        <taxon>Dunaliellaceae</taxon>
        <taxon>Dunaliella</taxon>
    </lineage>
</organism>
<name>A0A7S3RBD9_DUNTE</name>
<sequence length="258" mass="27926">MELVGDILAELDDIPGTSPKQPGLRQQPLSSSSSSSASRPPHHLPLHTHSQPSLTSAQARHTRAQSTSQPNSQQTQHAKRASLPGSKPADLHSSINDLLNNLDLDDEPKPSSHSRPQVSTLSTSPPVPRSSTSGTSPTQPKPKCLGIFLGGTKQQHGRNGSVIGQLMCCDALRCTKCDLGVMTFRDRAWNTDCDYLFFRNNYPTEAKLAAGQREEPGTCAYSCQCSWKSVRGDDAIRVDSYAGDLSWVCKGHALPLRT</sequence>
<feature type="region of interest" description="Disordered" evidence="6">
    <location>
        <begin position="1"/>
        <end position="147"/>
    </location>
</feature>
<keyword evidence="3" id="KW-0963">Cytoplasm</keyword>
<dbReference type="InterPro" id="IPR029239">
    <property type="entry name" value="CFAP418"/>
</dbReference>
<dbReference type="Pfam" id="PF14996">
    <property type="entry name" value="RMP"/>
    <property type="match status" value="1"/>
</dbReference>
<dbReference type="EMBL" id="HBIP01037615">
    <property type="protein sequence ID" value="CAE0507601.1"/>
    <property type="molecule type" value="Transcribed_RNA"/>
</dbReference>
<feature type="compositionally biased region" description="Low complexity" evidence="6">
    <location>
        <begin position="65"/>
        <end position="76"/>
    </location>
</feature>
<evidence type="ECO:0000256" key="6">
    <source>
        <dbReference type="SAM" id="MobiDB-lite"/>
    </source>
</evidence>
<accession>A0A7S3RBD9</accession>
<comment type="subcellular location">
    <subcellularLocation>
        <location evidence="2">Cytoplasm</location>
    </subcellularLocation>
    <subcellularLocation>
        <location evidence="1">Photoreceptor inner segment</location>
    </subcellularLocation>
</comment>
<reference evidence="7" key="1">
    <citation type="submission" date="2021-01" db="EMBL/GenBank/DDBJ databases">
        <authorList>
            <person name="Corre E."/>
            <person name="Pelletier E."/>
            <person name="Niang G."/>
            <person name="Scheremetjew M."/>
            <person name="Finn R."/>
            <person name="Kale V."/>
            <person name="Holt S."/>
            <person name="Cochrane G."/>
            <person name="Meng A."/>
            <person name="Brown T."/>
            <person name="Cohen L."/>
        </authorList>
    </citation>
    <scope>NUCLEOTIDE SEQUENCE</scope>
    <source>
        <strain evidence="7">CCMP1320</strain>
    </source>
</reference>
<proteinExistence type="predicted"/>
<feature type="compositionally biased region" description="Low complexity" evidence="6">
    <location>
        <begin position="28"/>
        <end position="39"/>
    </location>
</feature>
<dbReference type="AlphaFoldDB" id="A0A7S3RBD9"/>
<dbReference type="PANTHER" id="PTHR33958:SF1">
    <property type="entry name" value="CILIA- AND FLAGELLA-ASSOCIATED PROTEIN 418"/>
    <property type="match status" value="1"/>
</dbReference>
<evidence type="ECO:0000256" key="3">
    <source>
        <dbReference type="ARBA" id="ARBA00022490"/>
    </source>
</evidence>
<feature type="compositionally biased region" description="Low complexity" evidence="6">
    <location>
        <begin position="116"/>
        <end position="143"/>
    </location>
</feature>
<evidence type="ECO:0000256" key="2">
    <source>
        <dbReference type="ARBA" id="ARBA00004496"/>
    </source>
</evidence>
<dbReference type="GO" id="GO:0005829">
    <property type="term" value="C:cytosol"/>
    <property type="evidence" value="ECO:0007669"/>
    <property type="project" value="TreeGrafter"/>
</dbReference>
<evidence type="ECO:0000256" key="5">
    <source>
        <dbReference type="ARBA" id="ARBA00026215"/>
    </source>
</evidence>
<comment type="function">
    <text evidence="4">May be involved in photoreceptor outer segment disk morphogenesis.</text>
</comment>
<evidence type="ECO:0000313" key="7">
    <source>
        <dbReference type="EMBL" id="CAE0507601.1"/>
    </source>
</evidence>
<protein>
    <recommendedName>
        <fullName evidence="5">Cilia- and flagella-associated protein 418</fullName>
    </recommendedName>
</protein>
<dbReference type="PANTHER" id="PTHR33958">
    <property type="entry name" value="PROTEIN C8ORF37"/>
    <property type="match status" value="1"/>
</dbReference>